<dbReference type="KEGG" id="lvi:G7068_10285"/>
<evidence type="ECO:0000256" key="2">
    <source>
        <dbReference type="ARBA" id="ARBA00022525"/>
    </source>
</evidence>
<feature type="chain" id="PRO_5026099727" evidence="6">
    <location>
        <begin position="20"/>
        <end position="783"/>
    </location>
</feature>
<dbReference type="InterPro" id="IPR007484">
    <property type="entry name" value="Peptidase_M28"/>
</dbReference>
<evidence type="ECO:0000256" key="3">
    <source>
        <dbReference type="ARBA" id="ARBA00022729"/>
    </source>
</evidence>
<dbReference type="InterPro" id="IPR019931">
    <property type="entry name" value="LPXTG_anchor"/>
</dbReference>
<sequence>MGAAVIIVPLAFTSTTALAAPYTPPGAAEAIASNTYLPDYVKEYASQANAANAFEHVRHLAVDIGPRVAGTAAEDAGIQYVKSQLESYGFTTEVETFPVSASTYANVTPSRDTGLQVSWQYRPAANALFTGSGAPVVAEVADIGSGATITPAAVNGKFVLVDWNATAATRNAIITDLVAAGAAGIIFTMTTDNSSLANPGTVPAAAAGIQVLGAASGQGARIRELLATGPLTLSIKTEQSRTTSSNVVGVRPAVGDTNGTAPIVYIGSHIDSVVGSPGASDNASGVGIMLETARIMSKYSLDTEIRVGAWGAEEKGVVGSKFHAQSLTPEEIARTYGAWNMDMAGTSFAGTASQPTEFWGLSVDENDDDNKVLNQANAVSEHTDRGAMNRGYVGRSDHQSFRDVGIDAAVFSWMYWSKPTSIVLEPTYHKPSDTIDNISQDRLGIASELIGGSAFRASLNTVNVKVTDENGGKAEGVPVAMSCGDDDGWRKVGTTNDEGVASALAPHVDCDVAAVATNGAVGATLGKTIAGETDVEIPLILDKTAPAVSITTNKAAPVSGWYTGPVDLIVTARDEVDQAPDLEYSLDDTTWSAYAAPVTVAAEGTTAFKAHATDGAGNVGEATHEVKIDSIAPTLTATASSVTRGTVSVSAKDETSGVDSIEYRLLPKGKWTSFEAAAPAATAGMTAALASGDVIRGTLPIGADATSVAIRATDVAGNTSALASVEFEAGPPKVIPPEGITKPNDPLATTGAEQSVGIGALVAALLTAGGISLYATRRRRAKA</sequence>
<dbReference type="Pfam" id="PF04389">
    <property type="entry name" value="Peptidase_M28"/>
    <property type="match status" value="1"/>
</dbReference>
<accession>A0A6G7XG00</accession>
<keyword evidence="3 6" id="KW-0732">Signal</keyword>
<dbReference type="PANTHER" id="PTHR12147:SF26">
    <property type="entry name" value="PEPTIDASE M28 DOMAIN-CONTAINING PROTEIN"/>
    <property type="match status" value="1"/>
</dbReference>
<dbReference type="AlphaFoldDB" id="A0A6G7XG00"/>
<keyword evidence="2" id="KW-0964">Secreted</keyword>
<keyword evidence="5" id="KW-0472">Membrane</keyword>
<feature type="transmembrane region" description="Helical" evidence="5">
    <location>
        <begin position="756"/>
        <end position="775"/>
    </location>
</feature>
<dbReference type="Gene3D" id="3.40.630.10">
    <property type="entry name" value="Zn peptidases"/>
    <property type="match status" value="1"/>
</dbReference>
<keyword evidence="5" id="KW-1133">Transmembrane helix</keyword>
<dbReference type="PANTHER" id="PTHR12147">
    <property type="entry name" value="METALLOPEPTIDASE M28 FAMILY MEMBER"/>
    <property type="match status" value="1"/>
</dbReference>
<keyword evidence="4" id="KW-0572">Peptidoglycan-anchor</keyword>
<keyword evidence="1" id="KW-0134">Cell wall</keyword>
<dbReference type="Gene3D" id="3.50.30.30">
    <property type="match status" value="1"/>
</dbReference>
<evidence type="ECO:0000256" key="5">
    <source>
        <dbReference type="SAM" id="Phobius"/>
    </source>
</evidence>
<dbReference type="PROSITE" id="PS50847">
    <property type="entry name" value="GRAM_POS_ANCHORING"/>
    <property type="match status" value="1"/>
</dbReference>
<keyword evidence="5" id="KW-0812">Transmembrane</keyword>
<feature type="domain" description="Gram-positive cocci surface proteins LPxTG" evidence="7">
    <location>
        <begin position="747"/>
        <end position="783"/>
    </location>
</feature>
<organism evidence="8 9">
    <name type="scientific">Leucobacter viscericola</name>
    <dbReference type="NCBI Taxonomy" id="2714935"/>
    <lineage>
        <taxon>Bacteria</taxon>
        <taxon>Bacillati</taxon>
        <taxon>Actinomycetota</taxon>
        <taxon>Actinomycetes</taxon>
        <taxon>Micrococcales</taxon>
        <taxon>Microbacteriaceae</taxon>
        <taxon>Leucobacter</taxon>
    </lineage>
</organism>
<reference evidence="8 9" key="1">
    <citation type="submission" date="2020-03" db="EMBL/GenBank/DDBJ databases">
        <title>Leucobacter sp. nov., isolated from beetles.</title>
        <authorList>
            <person name="Hyun D.-W."/>
            <person name="Bae J.-W."/>
        </authorList>
    </citation>
    <scope>NUCLEOTIDE SEQUENCE [LARGE SCALE GENOMIC DNA]</scope>
    <source>
        <strain evidence="8 9">HDW9C</strain>
    </source>
</reference>
<dbReference type="SUPFAM" id="SSF53187">
    <property type="entry name" value="Zn-dependent exopeptidases"/>
    <property type="match status" value="1"/>
</dbReference>
<evidence type="ECO:0000313" key="8">
    <source>
        <dbReference type="EMBL" id="QIK63540.1"/>
    </source>
</evidence>
<feature type="signal peptide" evidence="6">
    <location>
        <begin position="1"/>
        <end position="19"/>
    </location>
</feature>
<protein>
    <submittedName>
        <fullName evidence="8">M28 family peptidase</fullName>
    </submittedName>
</protein>
<evidence type="ECO:0000256" key="4">
    <source>
        <dbReference type="ARBA" id="ARBA00023088"/>
    </source>
</evidence>
<evidence type="ECO:0000256" key="6">
    <source>
        <dbReference type="SAM" id="SignalP"/>
    </source>
</evidence>
<dbReference type="InterPro" id="IPR045175">
    <property type="entry name" value="M28_fam"/>
</dbReference>
<evidence type="ECO:0000256" key="1">
    <source>
        <dbReference type="ARBA" id="ARBA00022512"/>
    </source>
</evidence>
<evidence type="ECO:0000313" key="9">
    <source>
        <dbReference type="Proteomes" id="UP000502677"/>
    </source>
</evidence>
<dbReference type="InterPro" id="IPR058094">
    <property type="entry name" value="Ig-like_OmpL47-like"/>
</dbReference>
<gene>
    <name evidence="8" type="ORF">G7068_10285</name>
</gene>
<evidence type="ECO:0000259" key="7">
    <source>
        <dbReference type="PROSITE" id="PS50847"/>
    </source>
</evidence>
<dbReference type="GO" id="GO:0006508">
    <property type="term" value="P:proteolysis"/>
    <property type="evidence" value="ECO:0007669"/>
    <property type="project" value="InterPro"/>
</dbReference>
<dbReference type="NCBIfam" id="NF047446">
    <property type="entry name" value="barrel_OmpL47"/>
    <property type="match status" value="1"/>
</dbReference>
<keyword evidence="9" id="KW-1185">Reference proteome</keyword>
<proteinExistence type="predicted"/>
<dbReference type="RefSeq" id="WP_166291757.1">
    <property type="nucleotide sequence ID" value="NZ_CP049863.1"/>
</dbReference>
<name>A0A6G7XG00_9MICO</name>
<dbReference type="GO" id="GO:0008235">
    <property type="term" value="F:metalloexopeptidase activity"/>
    <property type="evidence" value="ECO:0007669"/>
    <property type="project" value="InterPro"/>
</dbReference>
<dbReference type="Proteomes" id="UP000502677">
    <property type="component" value="Chromosome"/>
</dbReference>
<dbReference type="EMBL" id="CP049863">
    <property type="protein sequence ID" value="QIK63540.1"/>
    <property type="molecule type" value="Genomic_DNA"/>
</dbReference>